<dbReference type="InterPro" id="IPR002347">
    <property type="entry name" value="SDR_fam"/>
</dbReference>
<evidence type="ECO:0000256" key="2">
    <source>
        <dbReference type="ARBA" id="ARBA00023002"/>
    </source>
</evidence>
<dbReference type="Pfam" id="PF13561">
    <property type="entry name" value="adh_short_C2"/>
    <property type="match status" value="1"/>
</dbReference>
<dbReference type="GO" id="GO:0016491">
    <property type="term" value="F:oxidoreductase activity"/>
    <property type="evidence" value="ECO:0007669"/>
    <property type="project" value="UniProtKB-KW"/>
</dbReference>
<dbReference type="SUPFAM" id="SSF51735">
    <property type="entry name" value="NAD(P)-binding Rossmann-fold domains"/>
    <property type="match status" value="1"/>
</dbReference>
<dbReference type="PANTHER" id="PTHR43477:SF1">
    <property type="entry name" value="DIHYDROANTICAPSIN 7-DEHYDROGENASE"/>
    <property type="match status" value="1"/>
</dbReference>
<organism evidence="3 4">
    <name type="scientific">Actinocrinis puniceicyclus</name>
    <dbReference type="NCBI Taxonomy" id="977794"/>
    <lineage>
        <taxon>Bacteria</taxon>
        <taxon>Bacillati</taxon>
        <taxon>Actinomycetota</taxon>
        <taxon>Actinomycetes</taxon>
        <taxon>Catenulisporales</taxon>
        <taxon>Actinospicaceae</taxon>
        <taxon>Actinocrinis</taxon>
    </lineage>
</organism>
<keyword evidence="2" id="KW-0560">Oxidoreductase</keyword>
<dbReference type="PANTHER" id="PTHR43477">
    <property type="entry name" value="DIHYDROANTICAPSIN 7-DEHYDROGENASE"/>
    <property type="match status" value="1"/>
</dbReference>
<dbReference type="Proteomes" id="UP000677913">
    <property type="component" value="Unassembled WGS sequence"/>
</dbReference>
<gene>
    <name evidence="3" type="ORF">KGA66_04800</name>
</gene>
<dbReference type="AlphaFoldDB" id="A0A8J7WM72"/>
<dbReference type="EMBL" id="JAGSXH010000010">
    <property type="protein sequence ID" value="MBS2962354.1"/>
    <property type="molecule type" value="Genomic_DNA"/>
</dbReference>
<accession>A0A8J7WM72</accession>
<keyword evidence="4" id="KW-1185">Reference proteome</keyword>
<dbReference type="InterPro" id="IPR036291">
    <property type="entry name" value="NAD(P)-bd_dom_sf"/>
</dbReference>
<comment type="caution">
    <text evidence="3">The sequence shown here is derived from an EMBL/GenBank/DDBJ whole genome shotgun (WGS) entry which is preliminary data.</text>
</comment>
<name>A0A8J7WM72_9ACTN</name>
<protein>
    <submittedName>
        <fullName evidence="3">SDR family oxidoreductase</fullName>
    </submittedName>
</protein>
<evidence type="ECO:0000313" key="4">
    <source>
        <dbReference type="Proteomes" id="UP000677913"/>
    </source>
</evidence>
<dbReference type="PRINTS" id="PR00081">
    <property type="entry name" value="GDHRDH"/>
</dbReference>
<dbReference type="CDD" id="cd05233">
    <property type="entry name" value="SDR_c"/>
    <property type="match status" value="1"/>
</dbReference>
<proteinExistence type="inferred from homology"/>
<sequence>MAAGVLDGVWSLILGVSGGMGRGCALALAEQGSNILGVHLDTAAGQSAADELERQLRGLGVQTRFFNENAASDRSRAKIIAEAAGLVGPAGVRVFMHSLAFGSLVPFLPGPDGDGDEPHATRAQMDMTLTVMAHSLVYWTQDLLAAGLLGAGAKIFAMTSAGTARVTRSYGMVSAAKCALESHVRQLAVELAPRAVSVNAIRAGITLTESFLRIPESGELSERARLGNPHGRLTTEQDVAEAVVLLAQARSSWLTGNVIGVDGGEILTV</sequence>
<dbReference type="RefSeq" id="WP_211464927.1">
    <property type="nucleotide sequence ID" value="NZ_JAGSXH010000010.1"/>
</dbReference>
<reference evidence="3" key="1">
    <citation type="submission" date="2021-04" db="EMBL/GenBank/DDBJ databases">
        <title>Genome based classification of Actinospica acidithermotolerans sp. nov., an actinobacterium isolated from an Indonesian hot spring.</title>
        <authorList>
            <person name="Kusuma A.B."/>
            <person name="Putra K.E."/>
            <person name="Nafisah S."/>
            <person name="Loh J."/>
            <person name="Nouioui I."/>
            <person name="Goodfellow M."/>
        </authorList>
    </citation>
    <scope>NUCLEOTIDE SEQUENCE</scope>
    <source>
        <strain evidence="3">DSM 45618</strain>
    </source>
</reference>
<dbReference type="Gene3D" id="3.40.50.720">
    <property type="entry name" value="NAD(P)-binding Rossmann-like Domain"/>
    <property type="match status" value="2"/>
</dbReference>
<evidence type="ECO:0000313" key="3">
    <source>
        <dbReference type="EMBL" id="MBS2962354.1"/>
    </source>
</evidence>
<evidence type="ECO:0000256" key="1">
    <source>
        <dbReference type="ARBA" id="ARBA00006484"/>
    </source>
</evidence>
<dbReference type="InterPro" id="IPR051122">
    <property type="entry name" value="SDR_DHRS6-like"/>
</dbReference>
<comment type="similarity">
    <text evidence="1">Belongs to the short-chain dehydrogenases/reductases (SDR) family.</text>
</comment>